<dbReference type="InterPro" id="IPR011547">
    <property type="entry name" value="SLC26A/SulP_dom"/>
</dbReference>
<keyword evidence="16" id="KW-0458">Lysosome</keyword>
<dbReference type="PROSITE" id="PS01130">
    <property type="entry name" value="SLC26A"/>
    <property type="match status" value="1"/>
</dbReference>
<dbReference type="InterPro" id="IPR001190">
    <property type="entry name" value="SRCR"/>
</dbReference>
<evidence type="ECO:0000256" key="23">
    <source>
        <dbReference type="PROSITE-ProRule" id="PRU00196"/>
    </source>
</evidence>
<dbReference type="EMBL" id="CM015714">
    <property type="protein sequence ID" value="KAF3687332.1"/>
    <property type="molecule type" value="Genomic_DNA"/>
</dbReference>
<evidence type="ECO:0000256" key="17">
    <source>
        <dbReference type="ARBA" id="ARBA00049347"/>
    </source>
</evidence>
<dbReference type="SUPFAM" id="SSF52091">
    <property type="entry name" value="SpoIIaa-like"/>
    <property type="match status" value="1"/>
</dbReference>
<dbReference type="PROSITE" id="PS50801">
    <property type="entry name" value="STAS"/>
    <property type="match status" value="1"/>
</dbReference>
<dbReference type="GO" id="GO:0008509">
    <property type="term" value="F:monoatomic anion transmembrane transporter activity"/>
    <property type="evidence" value="ECO:0007669"/>
    <property type="project" value="UniProtKB-ARBA"/>
</dbReference>
<evidence type="ECO:0000256" key="6">
    <source>
        <dbReference type="ARBA" id="ARBA00022475"/>
    </source>
</evidence>
<feature type="transmembrane region" description="Helical" evidence="25">
    <location>
        <begin position="66"/>
        <end position="84"/>
    </location>
</feature>
<feature type="transmembrane region" description="Helical" evidence="25">
    <location>
        <begin position="369"/>
        <end position="389"/>
    </location>
</feature>
<feature type="domain" description="SRCR" evidence="26">
    <location>
        <begin position="556"/>
        <end position="656"/>
    </location>
</feature>
<dbReference type="SMART" id="SM00202">
    <property type="entry name" value="SR"/>
    <property type="match status" value="2"/>
</dbReference>
<evidence type="ECO:0000256" key="4">
    <source>
        <dbReference type="ARBA" id="ARBA00008692"/>
    </source>
</evidence>
<dbReference type="GO" id="GO:0008271">
    <property type="term" value="F:secondary active sulfate transmembrane transporter activity"/>
    <property type="evidence" value="ECO:0007669"/>
    <property type="project" value="InterPro"/>
</dbReference>
<evidence type="ECO:0000256" key="10">
    <source>
        <dbReference type="ARBA" id="ARBA00022737"/>
    </source>
</evidence>
<evidence type="ECO:0000259" key="26">
    <source>
        <dbReference type="PROSITE" id="PS50287"/>
    </source>
</evidence>
<feature type="transmembrane region" description="Helical" evidence="25">
    <location>
        <begin position="91"/>
        <end position="108"/>
    </location>
</feature>
<comment type="catalytic activity">
    <reaction evidence="17">
        <text>hydrogencarbonate(in) + chloride(out) = hydrogencarbonate(out) + chloride(in)</text>
        <dbReference type="Rhea" id="RHEA:72363"/>
        <dbReference type="ChEBI" id="CHEBI:17544"/>
        <dbReference type="ChEBI" id="CHEBI:17996"/>
    </reaction>
</comment>
<dbReference type="AlphaFoldDB" id="A0A6G1PAR9"/>
<protein>
    <recommendedName>
        <fullName evidence="21">Sodium-independent sulfate anion transporter</fullName>
    </recommendedName>
    <alternativeName>
        <fullName evidence="22">Solute carrier family 26 member 11</fullName>
    </alternativeName>
</protein>
<keyword evidence="7" id="KW-0039">Anion exchange</keyword>
<dbReference type="GO" id="GO:0015297">
    <property type="term" value="F:antiporter activity"/>
    <property type="evidence" value="ECO:0007669"/>
    <property type="project" value="UniProtKB-KW"/>
</dbReference>
<comment type="similarity">
    <text evidence="4">Belongs to the SLC26A/SulP transporter (TC 2.A.53) family.</text>
</comment>
<reference evidence="29" key="2">
    <citation type="submission" date="2019-02" db="EMBL/GenBank/DDBJ databases">
        <title>Opniocepnalus argus Var Kimnra genome.</title>
        <authorList>
            <person name="Zhou C."/>
            <person name="Xiao S."/>
        </authorList>
    </citation>
    <scope>NUCLEOTIDE SEQUENCE [LARGE SCALE GENOMIC DNA]</scope>
</reference>
<evidence type="ECO:0000256" key="14">
    <source>
        <dbReference type="ARBA" id="ARBA00023157"/>
    </source>
</evidence>
<dbReference type="PANTHER" id="PTHR11814">
    <property type="entry name" value="SULFATE TRANSPORTER"/>
    <property type="match status" value="1"/>
</dbReference>
<proteinExistence type="inferred from homology"/>
<feature type="disulfide bond" evidence="23">
    <location>
        <begin position="594"/>
        <end position="655"/>
    </location>
</feature>
<comment type="catalytic activity">
    <reaction evidence="18">
        <text>sulfate(in) + H(+)(in) = sulfate(out) + H(+)(out)</text>
        <dbReference type="Rhea" id="RHEA:28574"/>
        <dbReference type="ChEBI" id="CHEBI:15378"/>
        <dbReference type="ChEBI" id="CHEBI:16189"/>
    </reaction>
</comment>
<feature type="region of interest" description="Disordered" evidence="24">
    <location>
        <begin position="660"/>
        <end position="679"/>
    </location>
</feature>
<feature type="disulfide bond" evidence="23">
    <location>
        <begin position="768"/>
        <end position="778"/>
    </location>
</feature>
<evidence type="ECO:0000256" key="11">
    <source>
        <dbReference type="ARBA" id="ARBA00022989"/>
    </source>
</evidence>
<feature type="disulfide bond" evidence="23">
    <location>
        <begin position="625"/>
        <end position="635"/>
    </location>
</feature>
<keyword evidence="15" id="KW-0325">Glycoprotein</keyword>
<evidence type="ECO:0000256" key="25">
    <source>
        <dbReference type="SAM" id="Phobius"/>
    </source>
</evidence>
<evidence type="ECO:0000259" key="27">
    <source>
        <dbReference type="PROSITE" id="PS50801"/>
    </source>
</evidence>
<dbReference type="NCBIfam" id="TIGR00815">
    <property type="entry name" value="sulP"/>
    <property type="match status" value="1"/>
</dbReference>
<evidence type="ECO:0000256" key="21">
    <source>
        <dbReference type="ARBA" id="ARBA00073161"/>
    </source>
</evidence>
<evidence type="ECO:0000256" key="9">
    <source>
        <dbReference type="ARBA" id="ARBA00022729"/>
    </source>
</evidence>
<reference evidence="28 29" key="1">
    <citation type="submission" date="2019-02" db="EMBL/GenBank/DDBJ databases">
        <title>Opniocepnalus argus genome.</title>
        <authorList>
            <person name="Zhou C."/>
            <person name="Xiao S."/>
        </authorList>
    </citation>
    <scope>NUCLEOTIDE SEQUENCE [LARGE SCALE GENOMIC DNA]</scope>
    <source>
        <strain evidence="28">OARG1902GOOAL</strain>
        <tissue evidence="28">Muscle</tissue>
    </source>
</reference>
<dbReference type="GO" id="GO:0005765">
    <property type="term" value="C:lysosomal membrane"/>
    <property type="evidence" value="ECO:0007669"/>
    <property type="project" value="UniProtKB-SubCell"/>
</dbReference>
<accession>A0A6G1PAR9</accession>
<organism evidence="28 29">
    <name type="scientific">Channa argus</name>
    <name type="common">Northern snakehead</name>
    <name type="synonym">Ophicephalus argus</name>
    <dbReference type="NCBI Taxonomy" id="215402"/>
    <lineage>
        <taxon>Eukaryota</taxon>
        <taxon>Metazoa</taxon>
        <taxon>Chordata</taxon>
        <taxon>Craniata</taxon>
        <taxon>Vertebrata</taxon>
        <taxon>Euteleostomi</taxon>
        <taxon>Actinopterygii</taxon>
        <taxon>Neopterygii</taxon>
        <taxon>Teleostei</taxon>
        <taxon>Neoteleostei</taxon>
        <taxon>Acanthomorphata</taxon>
        <taxon>Anabantaria</taxon>
        <taxon>Anabantiformes</taxon>
        <taxon>Channoidei</taxon>
        <taxon>Channidae</taxon>
        <taxon>Channa</taxon>
    </lineage>
</organism>
<feature type="transmembrane region" description="Helical" evidence="25">
    <location>
        <begin position="330"/>
        <end position="349"/>
    </location>
</feature>
<dbReference type="PROSITE" id="PS50287">
    <property type="entry name" value="SRCR_2"/>
    <property type="match status" value="2"/>
</dbReference>
<keyword evidence="29" id="KW-1185">Reference proteome</keyword>
<evidence type="ECO:0000256" key="5">
    <source>
        <dbReference type="ARBA" id="ARBA00022448"/>
    </source>
</evidence>
<evidence type="ECO:0000256" key="3">
    <source>
        <dbReference type="ARBA" id="ARBA00004554"/>
    </source>
</evidence>
<feature type="transmembrane region" description="Helical" evidence="25">
    <location>
        <begin position="434"/>
        <end position="455"/>
    </location>
</feature>
<gene>
    <name evidence="28" type="ORF">EXN66_Car003004</name>
</gene>
<evidence type="ECO:0000256" key="7">
    <source>
        <dbReference type="ARBA" id="ARBA00022681"/>
    </source>
</evidence>
<dbReference type="FunFam" id="3.10.250.10:FF:000006">
    <property type="entry name" value="neurotrypsin isoform X2"/>
    <property type="match status" value="1"/>
</dbReference>
<evidence type="ECO:0000256" key="18">
    <source>
        <dbReference type="ARBA" id="ARBA00050316"/>
    </source>
</evidence>
<dbReference type="FunFam" id="3.30.750.24:FF:000013">
    <property type="entry name" value="Solute carrier family 26 member 11"/>
    <property type="match status" value="1"/>
</dbReference>
<evidence type="ECO:0000256" key="20">
    <source>
        <dbReference type="ARBA" id="ARBA00054369"/>
    </source>
</evidence>
<feature type="transmembrane region" description="Helical" evidence="25">
    <location>
        <begin position="295"/>
        <end position="318"/>
    </location>
</feature>
<evidence type="ECO:0000313" key="29">
    <source>
        <dbReference type="Proteomes" id="UP000503349"/>
    </source>
</evidence>
<dbReference type="CDD" id="cd07042">
    <property type="entry name" value="STAS_SulP_like_sulfate_transporter"/>
    <property type="match status" value="1"/>
</dbReference>
<dbReference type="InterPro" id="IPR036772">
    <property type="entry name" value="SRCR-like_dom_sf"/>
</dbReference>
<feature type="disulfide bond" evidence="23">
    <location>
        <begin position="724"/>
        <end position="788"/>
    </location>
</feature>
<evidence type="ECO:0000256" key="1">
    <source>
        <dbReference type="ARBA" id="ARBA00004155"/>
    </source>
</evidence>
<feature type="transmembrane region" description="Helical" evidence="25">
    <location>
        <begin position="227"/>
        <end position="250"/>
    </location>
</feature>
<dbReference type="Pfam" id="PF01740">
    <property type="entry name" value="STAS"/>
    <property type="match status" value="1"/>
</dbReference>
<dbReference type="FunFam" id="3.10.250.10:FF:000003">
    <property type="entry name" value="Deleted in malignant brain tumors 1"/>
    <property type="match status" value="1"/>
</dbReference>
<dbReference type="Proteomes" id="UP000503349">
    <property type="component" value="Chromosome 3"/>
</dbReference>
<name>A0A6G1PAR9_CHAAH</name>
<dbReference type="Gene3D" id="3.10.250.10">
    <property type="entry name" value="SRCR-like domain"/>
    <property type="match status" value="2"/>
</dbReference>
<feature type="disulfide bond" evidence="23">
    <location>
        <begin position="581"/>
        <end position="645"/>
    </location>
</feature>
<evidence type="ECO:0000256" key="2">
    <source>
        <dbReference type="ARBA" id="ARBA00004424"/>
    </source>
</evidence>
<sequence length="807" mass="86910">MDRPLLGQVSTQGCCSYSTLKAWLPILSWLPRYNWKWLQMDLLAGLTVGLTTVPQALAYAEVAGLPVQYGLYSAFIGGFIYTLLGTSKDVTLGPTAIMSLLCFSVVGGQPNRAVLLSLLCGLIQAAMALLRLGFLLDFISFPVIKGFTCAAAVTIGFGQVKNILGLKGIPQKFYLEVFYTFYKIAEARTGDVVLGVLCLTLLIILMIMKTNLGSDDSPVFSRVTRKLLWAVATMRNALVVVAASLVAYSWDISGHHVFTITGKSSTGLPPFRPPPTTDTTVNGTIVSFREILEGFGGGLAVIPFMGLLESIAIAKAFASQNDYRINANQELLAIGVTNIMGSFVSAYPVTGSFGRTAVNSQTGVCTPAGGIVTSVIVLLSLAFLMPAFYYIPKASLAAVIICAVAPMVDYHIVVKMWRIRKLDLVPFVVTLLMSFWQVQYGIIGGVAVSGALLLYNMARPQIKVSDRSVLVLELSSGLSFPAIEYLSNFIHTQALQVSPPRSVVLDCQHVSILDYTVISELKDLLRQFKLRKVQLVFSRLQPTVLEVLLAADLQGFRLVNSDNRCSGRVEVYNNGQWGTVCDDIWDLNDANVVCRQLGCGRARSAISNAAFGQGSGPIWLDDVVCSGNESSITDCRHLGFGVHNCAHNEDASVVCEVQSGPNTTVSPPTPTPRPQNITTTSVTPTLSVYNSTTVEGEVRLANGANSSCSGRVEIFHNGQWGTVCDDFWDVTDAQVVCRQLGCGRVLSAPQSAQFGQGTGPIWLDDVTCTGSESKLTGCGHLGFGSHNCGHNEDAGVVCEGKYQFHSY</sequence>
<dbReference type="Gene3D" id="3.30.750.24">
    <property type="entry name" value="STAS domain"/>
    <property type="match status" value="1"/>
</dbReference>
<comment type="subcellular location">
    <subcellularLocation>
        <location evidence="2">Apical cell membrane</location>
        <topology evidence="2">Multi-pass membrane protein</topology>
    </subcellularLocation>
    <subcellularLocation>
        <location evidence="3">Basolateral cell membrane</location>
        <topology evidence="3">Multi-pass membrane protein</topology>
    </subcellularLocation>
    <subcellularLocation>
        <location evidence="1">Lysosome membrane</location>
        <topology evidence="1">Multi-pass membrane protein</topology>
    </subcellularLocation>
</comment>
<evidence type="ECO:0000256" key="22">
    <source>
        <dbReference type="ARBA" id="ARBA00083171"/>
    </source>
</evidence>
<dbReference type="InterPro" id="IPR018045">
    <property type="entry name" value="S04_transporter_CS"/>
</dbReference>
<feature type="transmembrane region" description="Helical" evidence="25">
    <location>
        <begin position="42"/>
        <end position="60"/>
    </location>
</feature>
<keyword evidence="6" id="KW-1003">Cell membrane</keyword>
<dbReference type="InterPro" id="IPR001902">
    <property type="entry name" value="SLC26A/SulP_fam"/>
</dbReference>
<keyword evidence="13 25" id="KW-0472">Membrane</keyword>
<keyword evidence="8 25" id="KW-0812">Transmembrane</keyword>
<dbReference type="InterPro" id="IPR002645">
    <property type="entry name" value="STAS_dom"/>
</dbReference>
<evidence type="ECO:0000256" key="24">
    <source>
        <dbReference type="SAM" id="MobiDB-lite"/>
    </source>
</evidence>
<dbReference type="GO" id="GO:0016323">
    <property type="term" value="C:basolateral plasma membrane"/>
    <property type="evidence" value="ECO:0007669"/>
    <property type="project" value="UniProtKB-SubCell"/>
</dbReference>
<dbReference type="Pfam" id="PF00916">
    <property type="entry name" value="Sulfate_transp"/>
    <property type="match status" value="1"/>
</dbReference>
<feature type="domain" description="SRCR" evidence="26">
    <location>
        <begin position="698"/>
        <end position="799"/>
    </location>
</feature>
<feature type="transmembrane region" description="Helical" evidence="25">
    <location>
        <begin position="114"/>
        <end position="134"/>
    </location>
</feature>
<evidence type="ECO:0000313" key="28">
    <source>
        <dbReference type="EMBL" id="KAF3687332.1"/>
    </source>
</evidence>
<evidence type="ECO:0000256" key="13">
    <source>
        <dbReference type="ARBA" id="ARBA00023136"/>
    </source>
</evidence>
<dbReference type="Pfam" id="PF00530">
    <property type="entry name" value="SRCR"/>
    <property type="match status" value="2"/>
</dbReference>
<dbReference type="SUPFAM" id="SSF56487">
    <property type="entry name" value="SRCR-like"/>
    <property type="match status" value="2"/>
</dbReference>
<dbReference type="InterPro" id="IPR036513">
    <property type="entry name" value="STAS_dom_sf"/>
</dbReference>
<keyword evidence="5" id="KW-0813">Transport</keyword>
<dbReference type="GO" id="GO:0016324">
    <property type="term" value="C:apical plasma membrane"/>
    <property type="evidence" value="ECO:0007669"/>
    <property type="project" value="UniProtKB-SubCell"/>
</dbReference>
<keyword evidence="14 23" id="KW-1015">Disulfide bond</keyword>
<evidence type="ECO:0000256" key="16">
    <source>
        <dbReference type="ARBA" id="ARBA00023228"/>
    </source>
</evidence>
<feature type="transmembrane region" description="Helical" evidence="25">
    <location>
        <begin position="396"/>
        <end position="414"/>
    </location>
</feature>
<evidence type="ECO:0000256" key="15">
    <source>
        <dbReference type="ARBA" id="ARBA00023180"/>
    </source>
</evidence>
<evidence type="ECO:0000256" key="19">
    <source>
        <dbReference type="ARBA" id="ARBA00052349"/>
    </source>
</evidence>
<evidence type="ECO:0000256" key="12">
    <source>
        <dbReference type="ARBA" id="ARBA00023065"/>
    </source>
</evidence>
<keyword evidence="9" id="KW-0732">Signal</keyword>
<keyword evidence="10" id="KW-0677">Repeat</keyword>
<feature type="transmembrane region" description="Helical" evidence="25">
    <location>
        <begin position="189"/>
        <end position="207"/>
    </location>
</feature>
<feature type="disulfide bond" evidence="23">
    <location>
        <begin position="737"/>
        <end position="798"/>
    </location>
</feature>
<comment type="function">
    <text evidence="20">Sodium-independent anion exchanger mediating bicarbonate, chloride, sulfate and oxalate transport. Exhibits sodium-independent sulfate anion transporter activity that may cooperate with SLC26A2 to mediate DIDS-sensitive sulfate uptake into high endothelial venules endothelial cells (HEVEC). In the kidney, mediates chloride-bicarbonate exchange, facilitating V-ATPase-mediated acid secretion. May function as a chloride channel, playing an important role in moderating chloride homeostasis and neuronal activity in the cerebellum.</text>
</comment>
<keyword evidence="11 25" id="KW-1133">Transmembrane helix</keyword>
<evidence type="ECO:0000256" key="8">
    <source>
        <dbReference type="ARBA" id="ARBA00022692"/>
    </source>
</evidence>
<comment type="catalytic activity">
    <reaction evidence="19">
        <text>oxalate(in) + chloride(out) = oxalate(out) + chloride(in)</text>
        <dbReference type="Rhea" id="RHEA:72263"/>
        <dbReference type="ChEBI" id="CHEBI:17996"/>
        <dbReference type="ChEBI" id="CHEBI:30623"/>
    </reaction>
</comment>
<feature type="domain" description="STAS" evidence="27">
    <location>
        <begin position="468"/>
        <end position="553"/>
    </location>
</feature>
<keyword evidence="12" id="KW-0406">Ion transport</keyword>
<dbReference type="PRINTS" id="PR00258">
    <property type="entry name" value="SPERACTRCPTR"/>
</dbReference>